<feature type="compositionally biased region" description="Low complexity" evidence="1">
    <location>
        <begin position="60"/>
        <end position="83"/>
    </location>
</feature>
<reference evidence="2" key="2">
    <citation type="journal article" date="2015" name="Data Brief">
        <title>Shoot transcriptome of the giant reed, Arundo donax.</title>
        <authorList>
            <person name="Barrero R.A."/>
            <person name="Guerrero F.D."/>
            <person name="Moolhuijzen P."/>
            <person name="Goolsby J.A."/>
            <person name="Tidwell J."/>
            <person name="Bellgard S.E."/>
            <person name="Bellgard M.I."/>
        </authorList>
    </citation>
    <scope>NUCLEOTIDE SEQUENCE</scope>
    <source>
        <tissue evidence="2">Shoot tissue taken approximately 20 cm above the soil surface</tissue>
    </source>
</reference>
<dbReference type="AlphaFoldDB" id="A0A0A9CM92"/>
<feature type="region of interest" description="Disordered" evidence="1">
    <location>
        <begin position="1"/>
        <end position="83"/>
    </location>
</feature>
<organism evidence="2">
    <name type="scientific">Arundo donax</name>
    <name type="common">Giant reed</name>
    <name type="synonym">Donax arundinaceus</name>
    <dbReference type="NCBI Taxonomy" id="35708"/>
    <lineage>
        <taxon>Eukaryota</taxon>
        <taxon>Viridiplantae</taxon>
        <taxon>Streptophyta</taxon>
        <taxon>Embryophyta</taxon>
        <taxon>Tracheophyta</taxon>
        <taxon>Spermatophyta</taxon>
        <taxon>Magnoliopsida</taxon>
        <taxon>Liliopsida</taxon>
        <taxon>Poales</taxon>
        <taxon>Poaceae</taxon>
        <taxon>PACMAD clade</taxon>
        <taxon>Arundinoideae</taxon>
        <taxon>Arundineae</taxon>
        <taxon>Arundo</taxon>
    </lineage>
</organism>
<sequence length="83" mass="8483">MAWRSCASAGRCRSAAAPTPKSAAPARAGGRPSRAGASPQPAPAPGWRRRGPAPVTWWTRPPRASGAAARGWRGGVRAPSGWG</sequence>
<reference evidence="2" key="1">
    <citation type="submission" date="2014-09" db="EMBL/GenBank/DDBJ databases">
        <authorList>
            <person name="Magalhaes I.L.F."/>
            <person name="Oliveira U."/>
            <person name="Santos F.R."/>
            <person name="Vidigal T.H.D.A."/>
            <person name="Brescovit A.D."/>
            <person name="Santos A.J."/>
        </authorList>
    </citation>
    <scope>NUCLEOTIDE SEQUENCE</scope>
    <source>
        <tissue evidence="2">Shoot tissue taken approximately 20 cm above the soil surface</tissue>
    </source>
</reference>
<evidence type="ECO:0000256" key="1">
    <source>
        <dbReference type="SAM" id="MobiDB-lite"/>
    </source>
</evidence>
<dbReference type="EMBL" id="GBRH01221194">
    <property type="protein sequence ID" value="JAD76701.1"/>
    <property type="molecule type" value="Transcribed_RNA"/>
</dbReference>
<name>A0A0A9CM92_ARUDO</name>
<feature type="compositionally biased region" description="Low complexity" evidence="1">
    <location>
        <begin position="1"/>
        <end position="39"/>
    </location>
</feature>
<protein>
    <submittedName>
        <fullName evidence="2">Uncharacterized protein</fullName>
    </submittedName>
</protein>
<evidence type="ECO:0000313" key="2">
    <source>
        <dbReference type="EMBL" id="JAD76701.1"/>
    </source>
</evidence>
<accession>A0A0A9CM92</accession>
<proteinExistence type="predicted"/>